<accession>A0A9P0E2J0</accession>
<protein>
    <submittedName>
        <fullName evidence="2">Uncharacterized protein</fullName>
    </submittedName>
</protein>
<dbReference type="SUPFAM" id="SSF50814">
    <property type="entry name" value="Lipocalins"/>
    <property type="match status" value="1"/>
</dbReference>
<organism evidence="2 3">
    <name type="scientific">Diabrotica balteata</name>
    <name type="common">Banded cucumber beetle</name>
    <dbReference type="NCBI Taxonomy" id="107213"/>
    <lineage>
        <taxon>Eukaryota</taxon>
        <taxon>Metazoa</taxon>
        <taxon>Ecdysozoa</taxon>
        <taxon>Arthropoda</taxon>
        <taxon>Hexapoda</taxon>
        <taxon>Insecta</taxon>
        <taxon>Pterygota</taxon>
        <taxon>Neoptera</taxon>
        <taxon>Endopterygota</taxon>
        <taxon>Coleoptera</taxon>
        <taxon>Polyphaga</taxon>
        <taxon>Cucujiformia</taxon>
        <taxon>Chrysomeloidea</taxon>
        <taxon>Chrysomelidae</taxon>
        <taxon>Galerucinae</taxon>
        <taxon>Diabroticina</taxon>
        <taxon>Diabroticites</taxon>
        <taxon>Diabrotica</taxon>
    </lineage>
</organism>
<proteinExistence type="inferred from homology"/>
<dbReference type="AlphaFoldDB" id="A0A9P0E2J0"/>
<dbReference type="PANTHER" id="PTHR11955">
    <property type="entry name" value="FATTY ACID BINDING PROTEIN"/>
    <property type="match status" value="1"/>
</dbReference>
<keyword evidence="3" id="KW-1185">Reference proteome</keyword>
<sequence length="115" mass="12705">MVVPGKYSVIGEENLIQHLKEAGIPEDQVKSGGQFSIEIKQDGNKFTITKTVNNKSSDISFNIGEEFEEEFFGRKVKFNAKLNGDVLVISNGDHTRTFNFTSTGLEIVSKCVVCS</sequence>
<dbReference type="Pfam" id="PF14651">
    <property type="entry name" value="Lipocalin_7"/>
    <property type="match status" value="1"/>
</dbReference>
<dbReference type="InterPro" id="IPR012674">
    <property type="entry name" value="Calycin"/>
</dbReference>
<evidence type="ECO:0000256" key="1">
    <source>
        <dbReference type="ARBA" id="ARBA00008390"/>
    </source>
</evidence>
<dbReference type="Proteomes" id="UP001153709">
    <property type="component" value="Chromosome 3"/>
</dbReference>
<gene>
    <name evidence="2" type="ORF">DIABBA_LOCUS5675</name>
</gene>
<reference evidence="2" key="1">
    <citation type="submission" date="2022-01" db="EMBL/GenBank/DDBJ databases">
        <authorList>
            <person name="King R."/>
        </authorList>
    </citation>
    <scope>NUCLEOTIDE SEQUENCE</scope>
</reference>
<comment type="similarity">
    <text evidence="1">Belongs to the calycin superfamily. Fatty-acid binding protein (FABP) family.</text>
</comment>
<evidence type="ECO:0000313" key="2">
    <source>
        <dbReference type="EMBL" id="CAH1276475.1"/>
    </source>
</evidence>
<dbReference type="GO" id="GO:0008289">
    <property type="term" value="F:lipid binding"/>
    <property type="evidence" value="ECO:0007669"/>
    <property type="project" value="InterPro"/>
</dbReference>
<dbReference type="Gene3D" id="2.40.128.20">
    <property type="match status" value="1"/>
</dbReference>
<evidence type="ECO:0000313" key="3">
    <source>
        <dbReference type="Proteomes" id="UP001153709"/>
    </source>
</evidence>
<dbReference type="EMBL" id="OU898278">
    <property type="protein sequence ID" value="CAH1276475.1"/>
    <property type="molecule type" value="Genomic_DNA"/>
</dbReference>
<name>A0A9P0E2J0_DIABA</name>
<dbReference type="InterPro" id="IPR031259">
    <property type="entry name" value="ILBP"/>
</dbReference>